<feature type="compositionally biased region" description="Polar residues" evidence="1">
    <location>
        <begin position="40"/>
        <end position="52"/>
    </location>
</feature>
<name>A0A8H4P5R4_9HYPO</name>
<sequence length="417" mass="47006">MAPEKRLGRPRKPPAKRKGGRPLLNKPAAPQATGRDDNLETLQPSHQQQPSIRHSPEANTTSSETSSAIQPQTRFEKEAFPLLADAWRIARDTMQAADEKITKNARPGYLKYLVFGRRGPSSGTYWTDEDQAKLWGVWSGSVLEHALEQSGSIHTHMITVWNISMRIFRHDPLTLFTLGGDDLDMDTRGGEMIKIGGRSYKNPLWTPAFCNNLAMIMTHPLWDGKENWAFMLFALKWAVICRTGDLRPLKHMDVDILEAAGCHIPPSPTDLPASERLKSHRQIMWDQGRWPTPESNLLVTIADKTKPRHHDPPSDLYAVTTRDLTTIIESLDTMGKRGVIERKRGQARRKAVKKKGSSFVVQRPPIERLHKRTATKDSNWNDTEDHTDVEDGPDEDNDFEALESGGSNLESEMDTDG</sequence>
<proteinExistence type="predicted"/>
<keyword evidence="3" id="KW-1185">Reference proteome</keyword>
<reference evidence="2 3" key="1">
    <citation type="submission" date="2020-01" db="EMBL/GenBank/DDBJ databases">
        <title>Identification and distribution of gene clusters putatively required for synthesis of sphingolipid metabolism inhibitors in phylogenetically diverse species of the filamentous fungus Fusarium.</title>
        <authorList>
            <person name="Kim H.-S."/>
            <person name="Busman M."/>
            <person name="Brown D.W."/>
            <person name="Divon H."/>
            <person name="Uhlig S."/>
            <person name="Proctor R.H."/>
        </authorList>
    </citation>
    <scope>NUCLEOTIDE SEQUENCE [LARGE SCALE GENOMIC DNA]</scope>
    <source>
        <strain evidence="2 3">NRRL 20459</strain>
    </source>
</reference>
<gene>
    <name evidence="2" type="ORF">FALBO_13055</name>
</gene>
<comment type="caution">
    <text evidence="2">The sequence shown here is derived from an EMBL/GenBank/DDBJ whole genome shotgun (WGS) entry which is preliminary data.</text>
</comment>
<evidence type="ECO:0000313" key="3">
    <source>
        <dbReference type="Proteomes" id="UP000554235"/>
    </source>
</evidence>
<dbReference type="AlphaFoldDB" id="A0A8H4P5R4"/>
<accession>A0A8H4P5R4</accession>
<feature type="region of interest" description="Disordered" evidence="1">
    <location>
        <begin position="350"/>
        <end position="417"/>
    </location>
</feature>
<dbReference type="Proteomes" id="UP000554235">
    <property type="component" value="Unassembled WGS sequence"/>
</dbReference>
<organism evidence="2 3">
    <name type="scientific">Fusarium albosuccineum</name>
    <dbReference type="NCBI Taxonomy" id="1237068"/>
    <lineage>
        <taxon>Eukaryota</taxon>
        <taxon>Fungi</taxon>
        <taxon>Dikarya</taxon>
        <taxon>Ascomycota</taxon>
        <taxon>Pezizomycotina</taxon>
        <taxon>Sordariomycetes</taxon>
        <taxon>Hypocreomycetidae</taxon>
        <taxon>Hypocreales</taxon>
        <taxon>Nectriaceae</taxon>
        <taxon>Fusarium</taxon>
        <taxon>Fusarium decemcellulare species complex</taxon>
    </lineage>
</organism>
<dbReference type="OrthoDB" id="5105828at2759"/>
<feature type="compositionally biased region" description="Acidic residues" evidence="1">
    <location>
        <begin position="385"/>
        <end position="401"/>
    </location>
</feature>
<evidence type="ECO:0000256" key="1">
    <source>
        <dbReference type="SAM" id="MobiDB-lite"/>
    </source>
</evidence>
<feature type="region of interest" description="Disordered" evidence="1">
    <location>
        <begin position="1"/>
        <end position="75"/>
    </location>
</feature>
<dbReference type="EMBL" id="JAADYS010002000">
    <property type="protein sequence ID" value="KAF4460170.1"/>
    <property type="molecule type" value="Genomic_DNA"/>
</dbReference>
<feature type="compositionally biased region" description="Basic residues" evidence="1">
    <location>
        <begin position="8"/>
        <end position="20"/>
    </location>
</feature>
<evidence type="ECO:0000313" key="2">
    <source>
        <dbReference type="EMBL" id="KAF4460170.1"/>
    </source>
</evidence>
<protein>
    <submittedName>
        <fullName evidence="2">Uncharacterized protein</fullName>
    </submittedName>
</protein>